<reference evidence="3" key="1">
    <citation type="submission" date="2015-10" db="EMBL/GenBank/DDBJ databases">
        <title>EvidentialGene: Evidence-directed Construction of Complete mRNA Transcriptomes without Genomes.</title>
        <authorList>
            <person name="Gilbert D.G."/>
        </authorList>
    </citation>
    <scope>NUCLEOTIDE SEQUENCE</scope>
</reference>
<feature type="compositionally biased region" description="Basic and acidic residues" evidence="2">
    <location>
        <begin position="260"/>
        <end position="312"/>
    </location>
</feature>
<evidence type="ECO:0000313" key="3">
    <source>
        <dbReference type="EMBL" id="JAN59775.1"/>
    </source>
</evidence>
<accession>A0A0P5KH98</accession>
<proteinExistence type="predicted"/>
<evidence type="ECO:0000256" key="1">
    <source>
        <dbReference type="SAM" id="Coils"/>
    </source>
</evidence>
<name>A0A0P5KH98_9CRUS</name>
<dbReference type="AlphaFoldDB" id="A0A0P5KH98"/>
<dbReference type="Pfam" id="PF13930">
    <property type="entry name" value="Endonuclea_NS_2"/>
    <property type="match status" value="1"/>
</dbReference>
<evidence type="ECO:0000256" key="2">
    <source>
        <dbReference type="SAM" id="MobiDB-lite"/>
    </source>
</evidence>
<feature type="coiled-coil region" evidence="1">
    <location>
        <begin position="100"/>
        <end position="127"/>
    </location>
</feature>
<dbReference type="Gene3D" id="3.40.570.10">
    <property type="entry name" value="Extracellular Endonuclease, subunit A"/>
    <property type="match status" value="1"/>
</dbReference>
<protein>
    <submittedName>
        <fullName evidence="3">Uncharacterized protein</fullName>
    </submittedName>
</protein>
<dbReference type="InterPro" id="IPR044929">
    <property type="entry name" value="DNA/RNA_non-sp_Endonuclease_sf"/>
</dbReference>
<dbReference type="InterPro" id="IPR044927">
    <property type="entry name" value="Endonuclea_NS_2"/>
</dbReference>
<organism evidence="3">
    <name type="scientific">Daphnia magna</name>
    <dbReference type="NCBI Taxonomy" id="35525"/>
    <lineage>
        <taxon>Eukaryota</taxon>
        <taxon>Metazoa</taxon>
        <taxon>Ecdysozoa</taxon>
        <taxon>Arthropoda</taxon>
        <taxon>Crustacea</taxon>
        <taxon>Branchiopoda</taxon>
        <taxon>Diplostraca</taxon>
        <taxon>Cladocera</taxon>
        <taxon>Anomopoda</taxon>
        <taxon>Daphniidae</taxon>
        <taxon>Daphnia</taxon>
    </lineage>
</organism>
<dbReference type="EMBL" id="GDIQ01034962">
    <property type="protein sequence ID" value="JAN59775.1"/>
    <property type="molecule type" value="Transcribed_RNA"/>
</dbReference>
<dbReference type="OrthoDB" id="6372484at2759"/>
<sequence length="482" mass="52819">MGLVEELLKALEKLTKVISQILNEFEGPNGLIEEMKSYELKKNIAKTTGTVIGIAGVCLVPFTFGWSLAATAAGASVNLVTEFVDSTESHAFRERMKKHIDAYQEHCEVHEKLIKRLESDIHRLNSAQELDVQTALLYCALSAEANKLDKKMVKISDAEMINKSAHMAGLALTLQQTGKSAFMATVKGVGKATVVVGGFVSAYETVTLFLDWNGTHPTIAGAEKVVEEFKTAQSSLNKRMKNIKKGVGMKSNKQGNSEKSQYEKIWQRDSADQNKEDVNEGKAGGGDDEKEPKKPTKDDKPEEKRNETKVNVDSDITLPDGRRILRVSAVVRLENLGQGSNTNNSVAKKWKKSFNLPDDYHAGHIIGCMLGGSGSDVNNLVLMHSGFNNGSLKSFEFRARNLLKQCQAINPNASVEARIMVSIVFAPGGKVPFHILYGVRLVVNGVVEKQGYAAVFVINCCANGPHDGPCNGMQEDYYYTDE</sequence>
<keyword evidence="1" id="KW-0175">Coiled coil</keyword>
<feature type="region of interest" description="Disordered" evidence="2">
    <location>
        <begin position="240"/>
        <end position="313"/>
    </location>
</feature>